<dbReference type="EMBL" id="SDMQ01000008">
    <property type="protein sequence ID" value="TBT84320.1"/>
    <property type="molecule type" value="Genomic_DNA"/>
</dbReference>
<dbReference type="InterPro" id="IPR012349">
    <property type="entry name" value="Split_barrel_FMN-bd"/>
</dbReference>
<sequence>MTTADDLTQALDEAQSWQFLTEHRIGRLAIVIGGEPDIFPVNYVVDGRSIVFRTAEGSKMLAVALGGRMAFQVDEWDHTGAVSVLAHGTARELGPGEIQSVEQLGLTPWVATLKVHWVRLEVDEIAGRAFAFGPEPEDFHPLG</sequence>
<dbReference type="InterPro" id="IPR024747">
    <property type="entry name" value="Pyridox_Oxase-rel"/>
</dbReference>
<name>A0A4Q9KCY9_9ACTN</name>
<proteinExistence type="predicted"/>
<dbReference type="Pfam" id="PF12900">
    <property type="entry name" value="Pyridox_ox_2"/>
    <property type="match status" value="1"/>
</dbReference>
<protein>
    <submittedName>
        <fullName evidence="1">Pyridoxamine 5'-phosphate oxidase family protein</fullName>
    </submittedName>
</protein>
<dbReference type="RefSeq" id="WP_131168249.1">
    <property type="nucleotide sequence ID" value="NZ_SDMQ01000008.1"/>
</dbReference>
<dbReference type="SUPFAM" id="SSF50475">
    <property type="entry name" value="FMN-binding split barrel"/>
    <property type="match status" value="1"/>
</dbReference>
<dbReference type="OrthoDB" id="7062584at2"/>
<dbReference type="AlphaFoldDB" id="A0A4Q9KCY9"/>
<accession>A0A4Q9KCY9</accession>
<dbReference type="Proteomes" id="UP000292373">
    <property type="component" value="Unassembled WGS sequence"/>
</dbReference>
<comment type="caution">
    <text evidence="1">The sequence shown here is derived from an EMBL/GenBank/DDBJ whole genome shotgun (WGS) entry which is preliminary data.</text>
</comment>
<dbReference type="Gene3D" id="2.30.110.10">
    <property type="entry name" value="Electron Transport, Fmn-binding Protein, Chain A"/>
    <property type="match status" value="1"/>
</dbReference>
<reference evidence="1 2" key="1">
    <citation type="submission" date="2019-01" db="EMBL/GenBank/DDBJ databases">
        <title>Lactibacter flavus gen. nov., sp. nov., a novel bacterium of the family Propionibacteriaceae isolated from raw milk and dairy products.</title>
        <authorList>
            <person name="Huptas C."/>
            <person name="Wenning M."/>
            <person name="Breitenwieser F."/>
            <person name="Doll E."/>
            <person name="Von Neubeck M."/>
            <person name="Busse H.-J."/>
            <person name="Scherer S."/>
        </authorList>
    </citation>
    <scope>NUCLEOTIDE SEQUENCE [LARGE SCALE GENOMIC DNA]</scope>
    <source>
        <strain evidence="1 2">KCTC 33808</strain>
    </source>
</reference>
<evidence type="ECO:0000313" key="2">
    <source>
        <dbReference type="Proteomes" id="UP000292373"/>
    </source>
</evidence>
<gene>
    <name evidence="1" type="ORF">ET989_09240</name>
</gene>
<organism evidence="1 2">
    <name type="scientific">Propioniciclava sinopodophylli</name>
    <dbReference type="NCBI Taxonomy" id="1837344"/>
    <lineage>
        <taxon>Bacteria</taxon>
        <taxon>Bacillati</taxon>
        <taxon>Actinomycetota</taxon>
        <taxon>Actinomycetes</taxon>
        <taxon>Propionibacteriales</taxon>
        <taxon>Propionibacteriaceae</taxon>
        <taxon>Propioniciclava</taxon>
    </lineage>
</organism>
<keyword evidence="2" id="KW-1185">Reference proteome</keyword>
<evidence type="ECO:0000313" key="1">
    <source>
        <dbReference type="EMBL" id="TBT84320.1"/>
    </source>
</evidence>